<dbReference type="AlphaFoldDB" id="A0A7S7L9X2"/>
<reference evidence="1 2" key="2">
    <citation type="journal article" date="2019" name="Int. J. Syst. Evol. Microbiol.">
        <title>Anaerobacillus isosaccharinicus sp. nov., an alkaliphilic bacterium which degrades isosaccharinic acid.</title>
        <authorList>
            <person name="Bassil N.M."/>
            <person name="Lloyd J.R."/>
        </authorList>
    </citation>
    <scope>NUCLEOTIDE SEQUENCE [LARGE SCALE GENOMIC DNA]</scope>
    <source>
        <strain evidence="1 2">NB2006</strain>
    </source>
</reference>
<keyword evidence="2" id="KW-1185">Reference proteome</keyword>
<dbReference type="Proteomes" id="UP000180175">
    <property type="component" value="Chromosome"/>
</dbReference>
<accession>A0A7S7L9X2</accession>
<reference evidence="1 2" key="1">
    <citation type="journal article" date="2017" name="Genome Announc.">
        <title>Draft Genome Sequences of Four Alkaliphilic Bacteria Belonging to the Anaerobacillus Genus.</title>
        <authorList>
            <person name="Bassil N.M."/>
            <person name="Lloyd J.R."/>
        </authorList>
    </citation>
    <scope>NUCLEOTIDE SEQUENCE [LARGE SCALE GENOMIC DNA]</scope>
    <source>
        <strain evidence="1 2">NB2006</strain>
    </source>
</reference>
<name>A0A7S7L9X2_9BACI</name>
<dbReference type="EMBL" id="CP063356">
    <property type="protein sequence ID" value="QOY37183.1"/>
    <property type="molecule type" value="Genomic_DNA"/>
</dbReference>
<gene>
    <name evidence="1" type="ORF">AWH56_005970</name>
</gene>
<dbReference type="RefSeq" id="WP_159432497.1">
    <property type="nucleotide sequence ID" value="NZ_CP063356.2"/>
</dbReference>
<evidence type="ECO:0000313" key="2">
    <source>
        <dbReference type="Proteomes" id="UP000180175"/>
    </source>
</evidence>
<protein>
    <submittedName>
        <fullName evidence="1">Uncharacterized protein</fullName>
    </submittedName>
</protein>
<sequence>MAQLKWNSLNNGHWVNGDIDGFAKSFNALDGEDFEFNEMLFGERDLNMAAKSCSY</sequence>
<evidence type="ECO:0000313" key="1">
    <source>
        <dbReference type="EMBL" id="QOY37183.1"/>
    </source>
</evidence>
<dbReference type="OrthoDB" id="357294at2"/>
<organism evidence="1 2">
    <name type="scientific">Anaerobacillus isosaccharinicus</name>
    <dbReference type="NCBI Taxonomy" id="1532552"/>
    <lineage>
        <taxon>Bacteria</taxon>
        <taxon>Bacillati</taxon>
        <taxon>Bacillota</taxon>
        <taxon>Bacilli</taxon>
        <taxon>Bacillales</taxon>
        <taxon>Bacillaceae</taxon>
        <taxon>Anaerobacillus</taxon>
    </lineage>
</organism>
<dbReference type="KEGG" id="aia:AWH56_005970"/>
<proteinExistence type="predicted"/>